<dbReference type="RefSeq" id="WP_073162904.1">
    <property type="nucleotide sequence ID" value="NZ_FQUW01000006.1"/>
</dbReference>
<feature type="binding site" evidence="2">
    <location>
        <position position="138"/>
    </location>
    <ligand>
        <name>ATP</name>
        <dbReference type="ChEBI" id="CHEBI:30616"/>
    </ligand>
</feature>
<evidence type="ECO:0000313" key="5">
    <source>
        <dbReference type="Proteomes" id="UP000184196"/>
    </source>
</evidence>
<dbReference type="OrthoDB" id="9801054at2"/>
<dbReference type="Gene3D" id="3.40.50.620">
    <property type="entry name" value="HUPs"/>
    <property type="match status" value="1"/>
</dbReference>
<accession>A0A1M4UC47</accession>
<keyword evidence="1" id="KW-0808">Transferase</keyword>
<keyword evidence="2" id="KW-0067">ATP-binding</keyword>
<dbReference type="GO" id="GO:0005524">
    <property type="term" value="F:ATP binding"/>
    <property type="evidence" value="ECO:0007669"/>
    <property type="project" value="UniProtKB-KW"/>
</dbReference>
<dbReference type="GO" id="GO:0016740">
    <property type="term" value="F:transferase activity"/>
    <property type="evidence" value="ECO:0007669"/>
    <property type="project" value="UniProtKB-KW"/>
</dbReference>
<dbReference type="AlphaFoldDB" id="A0A1M4UC47"/>
<dbReference type="InterPro" id="IPR014729">
    <property type="entry name" value="Rossmann-like_a/b/a_fold"/>
</dbReference>
<evidence type="ECO:0000256" key="2">
    <source>
        <dbReference type="PIRSR" id="PIRSR004976-51"/>
    </source>
</evidence>
<evidence type="ECO:0000313" key="4">
    <source>
        <dbReference type="EMBL" id="SHE54177.1"/>
    </source>
</evidence>
<feature type="binding site" evidence="2">
    <location>
        <position position="133"/>
    </location>
    <ligand>
        <name>ATP</name>
        <dbReference type="ChEBI" id="CHEBI:30616"/>
    </ligand>
</feature>
<protein>
    <submittedName>
        <fullName evidence="4">tRNA(Ile)-lysidine synthetase, N-terminal domain-containing protein</fullName>
    </submittedName>
</protein>
<feature type="binding site" evidence="2">
    <location>
        <position position="64"/>
    </location>
    <ligand>
        <name>ATP</name>
        <dbReference type="ChEBI" id="CHEBI:30616"/>
    </ligand>
</feature>
<name>A0A1M4UC47_9FIRM</name>
<dbReference type="InterPro" id="IPR035107">
    <property type="entry name" value="tRNA_thiolation_TtcA_Ctu1"/>
</dbReference>
<dbReference type="InterPro" id="IPR011063">
    <property type="entry name" value="TilS/TtcA_N"/>
</dbReference>
<dbReference type="CDD" id="cd24138">
    <property type="entry name" value="TtcA-like"/>
    <property type="match status" value="1"/>
</dbReference>
<proteinExistence type="predicted"/>
<evidence type="ECO:0000259" key="3">
    <source>
        <dbReference type="Pfam" id="PF01171"/>
    </source>
</evidence>
<dbReference type="SUPFAM" id="SSF52402">
    <property type="entry name" value="Adenine nucleotide alpha hydrolases-like"/>
    <property type="match status" value="1"/>
</dbReference>
<feature type="domain" description="tRNA(Ile)-lysidine/2-thiocytidine synthase N-terminal" evidence="3">
    <location>
        <begin position="29"/>
        <end position="210"/>
    </location>
</feature>
<reference evidence="5" key="1">
    <citation type="submission" date="2016-11" db="EMBL/GenBank/DDBJ databases">
        <authorList>
            <person name="Varghese N."/>
            <person name="Submissions S."/>
        </authorList>
    </citation>
    <scope>NUCLEOTIDE SEQUENCE [LARGE SCALE GENOMIC DNA]</scope>
    <source>
        <strain evidence="5">DSM 11792</strain>
    </source>
</reference>
<gene>
    <name evidence="4" type="ORF">SAMN02745218_00465</name>
</gene>
<dbReference type="Proteomes" id="UP000184196">
    <property type="component" value="Unassembled WGS sequence"/>
</dbReference>
<dbReference type="PANTHER" id="PTHR43686">
    <property type="entry name" value="SULFURTRANSFERASE-RELATED"/>
    <property type="match status" value="1"/>
</dbReference>
<dbReference type="PIRSF" id="PIRSF004976">
    <property type="entry name" value="ATPase_YdaO"/>
    <property type="match status" value="1"/>
</dbReference>
<dbReference type="EMBL" id="FQUW01000006">
    <property type="protein sequence ID" value="SHE54177.1"/>
    <property type="molecule type" value="Genomic_DNA"/>
</dbReference>
<evidence type="ECO:0000256" key="1">
    <source>
        <dbReference type="ARBA" id="ARBA00022679"/>
    </source>
</evidence>
<feature type="binding site" evidence="2">
    <location>
        <begin position="32"/>
        <end position="34"/>
    </location>
    <ligand>
        <name>ATP</name>
        <dbReference type="ChEBI" id="CHEBI:30616"/>
    </ligand>
</feature>
<dbReference type="Pfam" id="PF01171">
    <property type="entry name" value="ATP_bind_3"/>
    <property type="match status" value="1"/>
</dbReference>
<keyword evidence="2" id="KW-0547">Nucleotide-binding</keyword>
<feature type="binding site" evidence="2">
    <location>
        <position position="38"/>
    </location>
    <ligand>
        <name>ATP</name>
        <dbReference type="ChEBI" id="CHEBI:30616"/>
    </ligand>
</feature>
<dbReference type="GO" id="GO:0008033">
    <property type="term" value="P:tRNA processing"/>
    <property type="evidence" value="ECO:0007669"/>
    <property type="project" value="InterPro"/>
</dbReference>
<dbReference type="PANTHER" id="PTHR43686:SF1">
    <property type="entry name" value="AMINOTRAN_5 DOMAIN-CONTAINING PROTEIN"/>
    <property type="match status" value="1"/>
</dbReference>
<sequence>MNKEFQRYVVTRVKKAIVDYGMISDGDRVAVGLSGGKDSSLLLHILNQVRRVAPIKFSLHGIYVDPGWEMEINPLREFCENEGVPFYYKPTNIAEVVFDIRREKSPCALCANLRRGALNNTARNLGCNKVALGHHLDDAIETFFMSLFYTGQFRTFSPVTYLSRSGITMIRPLIYLTQEQVREMVQQKNLPVLENPCPVNGKTKRQEMREFVASLLTRYPELHLRFINAFKTADLRNLWPVRN</sequence>
<keyword evidence="5" id="KW-1185">Reference proteome</keyword>
<organism evidence="4 5">
    <name type="scientific">Desulfofundulus australicus DSM 11792</name>
    <dbReference type="NCBI Taxonomy" id="1121425"/>
    <lineage>
        <taxon>Bacteria</taxon>
        <taxon>Bacillati</taxon>
        <taxon>Bacillota</taxon>
        <taxon>Clostridia</taxon>
        <taxon>Eubacteriales</taxon>
        <taxon>Peptococcaceae</taxon>
        <taxon>Desulfofundulus</taxon>
    </lineage>
</organism>